<dbReference type="PANTHER" id="PTHR45774:SF3">
    <property type="entry name" value="BTB (POZ) DOMAIN-CONTAINING 2B-RELATED"/>
    <property type="match status" value="1"/>
</dbReference>
<evidence type="ECO:0000313" key="1">
    <source>
        <dbReference type="EMBL" id="JAS55471.1"/>
    </source>
</evidence>
<dbReference type="Gene3D" id="1.25.40.420">
    <property type="match status" value="1"/>
</dbReference>
<reference evidence="1" key="1">
    <citation type="submission" date="2015-11" db="EMBL/GenBank/DDBJ databases">
        <title>De novo transcriptome assembly of four potential Pierce s Disease insect vectors from Arizona vineyards.</title>
        <authorList>
            <person name="Tassone E.E."/>
        </authorList>
    </citation>
    <scope>NUCLEOTIDE SEQUENCE</scope>
</reference>
<dbReference type="EMBL" id="GECZ01014298">
    <property type="protein sequence ID" value="JAS55471.1"/>
    <property type="molecule type" value="Transcribed_RNA"/>
</dbReference>
<dbReference type="PANTHER" id="PTHR45774">
    <property type="entry name" value="BTB/POZ DOMAIN-CONTAINING"/>
    <property type="match status" value="1"/>
</dbReference>
<sequence length="244" mass="27742">MLQSDTKQFLSSNDFKFLDRRIVEFILRQEHLEIDEIDLWWALLSWAKHNHEDTSGTTTVRKTLGNMLTYIRFLAMSLKEFAEEVVKTSILTDYEIIHVFVALATGKPHGLKYLSESGKRCPQTFVLEFNGYLPVTTSSSSFSHTITVKNRRLKLKSGNMMLAISFSVKLQQNQTNILTFGPFSNCSSFTADVILEANESYNLVFTSHSGQSMQLVNSEPQYSCNYCTVSVNSSCIRNLTFVVL</sequence>
<dbReference type="AlphaFoldDB" id="A0A1B6FZA1"/>
<name>A0A1B6FZA1_9HEMI</name>
<gene>
    <name evidence="1" type="ORF">g.11090</name>
</gene>
<protein>
    <recommendedName>
        <fullName evidence="2">BACK domain-containing protein</fullName>
    </recommendedName>
</protein>
<organism evidence="1">
    <name type="scientific">Cuerna arida</name>
    <dbReference type="NCBI Taxonomy" id="1464854"/>
    <lineage>
        <taxon>Eukaryota</taxon>
        <taxon>Metazoa</taxon>
        <taxon>Ecdysozoa</taxon>
        <taxon>Arthropoda</taxon>
        <taxon>Hexapoda</taxon>
        <taxon>Insecta</taxon>
        <taxon>Pterygota</taxon>
        <taxon>Neoptera</taxon>
        <taxon>Paraneoptera</taxon>
        <taxon>Hemiptera</taxon>
        <taxon>Auchenorrhyncha</taxon>
        <taxon>Membracoidea</taxon>
        <taxon>Cicadellidae</taxon>
        <taxon>Cicadellinae</taxon>
        <taxon>Proconiini</taxon>
        <taxon>Cuerna</taxon>
    </lineage>
</organism>
<accession>A0A1B6FZA1</accession>
<proteinExistence type="predicted"/>
<evidence type="ECO:0008006" key="2">
    <source>
        <dbReference type="Google" id="ProtNLM"/>
    </source>
</evidence>